<feature type="compositionally biased region" description="Basic and acidic residues" evidence="1">
    <location>
        <begin position="209"/>
        <end position="227"/>
    </location>
</feature>
<accession>A0A975YPE9</accession>
<evidence type="ECO:0000256" key="1">
    <source>
        <dbReference type="SAM" id="MobiDB-lite"/>
    </source>
</evidence>
<dbReference type="RefSeq" id="WP_218563091.1">
    <property type="nucleotide sequence ID" value="NZ_CP076643.1"/>
</dbReference>
<dbReference type="EMBL" id="CP076643">
    <property type="protein sequence ID" value="QXO18723.1"/>
    <property type="molecule type" value="Genomic_DNA"/>
</dbReference>
<feature type="compositionally biased region" description="Polar residues" evidence="1">
    <location>
        <begin position="26"/>
        <end position="35"/>
    </location>
</feature>
<evidence type="ECO:0000313" key="3">
    <source>
        <dbReference type="Proteomes" id="UP000694232"/>
    </source>
</evidence>
<evidence type="ECO:0000313" key="2">
    <source>
        <dbReference type="EMBL" id="QXO18723.1"/>
    </source>
</evidence>
<name>A0A975YPE9_9VIBR</name>
<sequence length="227" mass="24441">MDNNSFLSRWSKRKLEEQHEDLASSAEDSSGSETGTADIDSATRTDELDSPGSDLADGFEPQTGTEANSLAEDSANEQPQSVAALLASQASQQVKKAALRKLFLSGEFSEVDRLNDYDHDYSKVKSLSTEVAQGLRDWLNKADDKPEDKPGSETQPVHNKPEISGAASSDDLVDEESDVEAINVNLNGTPGREDATALDGKLAASAQSETDRADHLDHKDDETKSTT</sequence>
<organism evidence="2 3">
    <name type="scientific">Vibrio ostreae</name>
    <dbReference type="NCBI Taxonomy" id="2841925"/>
    <lineage>
        <taxon>Bacteria</taxon>
        <taxon>Pseudomonadati</taxon>
        <taxon>Pseudomonadota</taxon>
        <taxon>Gammaproteobacteria</taxon>
        <taxon>Vibrionales</taxon>
        <taxon>Vibrionaceae</taxon>
        <taxon>Vibrio</taxon>
    </lineage>
</organism>
<dbReference type="AlphaFoldDB" id="A0A975YPE9"/>
<dbReference type="Pfam" id="PF11748">
    <property type="entry name" value="DUF3306"/>
    <property type="match status" value="1"/>
</dbReference>
<feature type="region of interest" description="Disordered" evidence="1">
    <location>
        <begin position="137"/>
        <end position="227"/>
    </location>
</feature>
<feature type="compositionally biased region" description="Basic and acidic residues" evidence="1">
    <location>
        <begin position="138"/>
        <end position="151"/>
    </location>
</feature>
<feature type="region of interest" description="Disordered" evidence="1">
    <location>
        <begin position="1"/>
        <end position="81"/>
    </location>
</feature>
<dbReference type="Proteomes" id="UP000694232">
    <property type="component" value="Chromosome 1"/>
</dbReference>
<keyword evidence="3" id="KW-1185">Reference proteome</keyword>
<dbReference type="InterPro" id="IPR021735">
    <property type="entry name" value="DUF3306"/>
</dbReference>
<reference evidence="2" key="1">
    <citation type="submission" date="2021-06" db="EMBL/GenBank/DDBJ databases">
        <title>Vibrio nov. sp., novel gut bacterium isolated from Yellow Sea oyster.</title>
        <authorList>
            <person name="Muhammad N."/>
            <person name="Nguyen T.H."/>
            <person name="Lee Y.-J."/>
            <person name="Ko J."/>
            <person name="Kim S.-G."/>
        </authorList>
    </citation>
    <scope>NUCLEOTIDE SEQUENCE</scope>
    <source>
        <strain evidence="2">OG9-811</strain>
    </source>
</reference>
<proteinExistence type="predicted"/>
<feature type="compositionally biased region" description="Basic and acidic residues" evidence="1">
    <location>
        <begin position="13"/>
        <end position="22"/>
    </location>
</feature>
<protein>
    <submittedName>
        <fullName evidence="2">DUF3306 domain-containing protein</fullName>
    </submittedName>
</protein>
<dbReference type="KEGG" id="vos:KNV97_10850"/>
<gene>
    <name evidence="2" type="ORF">KNV97_10850</name>
</gene>